<dbReference type="AlphaFoldDB" id="A0A645EWF4"/>
<evidence type="ECO:0000313" key="1">
    <source>
        <dbReference type="EMBL" id="MPN05539.1"/>
    </source>
</evidence>
<dbReference type="Pfam" id="PF07949">
    <property type="entry name" value="YbbR"/>
    <property type="match status" value="1"/>
</dbReference>
<reference evidence="1" key="1">
    <citation type="submission" date="2019-08" db="EMBL/GenBank/DDBJ databases">
        <authorList>
            <person name="Kucharzyk K."/>
            <person name="Murdoch R.W."/>
            <person name="Higgins S."/>
            <person name="Loffler F."/>
        </authorList>
    </citation>
    <scope>NUCLEOTIDE SEQUENCE</scope>
</reference>
<accession>A0A645EWF4</accession>
<sequence>MDISSSSAEIKKNIAVKILDADGKAVEDVEVSPRSVDIDIPIEYTKIVLLDPDIAVKPATGYIVTGISISPKEIHIAGKKELLDALDTIKTQRIDLTDVKAFIDKEVSLVLPPGVELANKSEVVRLNVNIEKIVETPIEVNNIAVRNLPDDLVAELPQASIQAFVRGPESIVNAWDVNNAFYIDASGLGEGTHEMHVFYDKPSEVEMMGLNPSMISVTLKKRE</sequence>
<comment type="caution">
    <text evidence="1">The sequence shown here is derived from an EMBL/GenBank/DDBJ whole genome shotgun (WGS) entry which is preliminary data.</text>
</comment>
<dbReference type="Gene3D" id="2.170.120.40">
    <property type="entry name" value="YbbR-like domain"/>
    <property type="match status" value="1"/>
</dbReference>
<dbReference type="Gene3D" id="2.170.120.30">
    <property type="match status" value="1"/>
</dbReference>
<evidence type="ECO:0008006" key="2">
    <source>
        <dbReference type="Google" id="ProtNLM"/>
    </source>
</evidence>
<dbReference type="PANTHER" id="PTHR37804:SF1">
    <property type="entry name" value="CDAA REGULATORY PROTEIN CDAR"/>
    <property type="match status" value="1"/>
</dbReference>
<name>A0A645EWF4_9ZZZZ</name>
<protein>
    <recommendedName>
        <fullName evidence="2">CdaA regulatory protein CdaR</fullName>
    </recommendedName>
</protein>
<organism evidence="1">
    <name type="scientific">bioreactor metagenome</name>
    <dbReference type="NCBI Taxonomy" id="1076179"/>
    <lineage>
        <taxon>unclassified sequences</taxon>
        <taxon>metagenomes</taxon>
        <taxon>ecological metagenomes</taxon>
    </lineage>
</organism>
<dbReference type="InterPro" id="IPR012505">
    <property type="entry name" value="YbbR"/>
</dbReference>
<dbReference type="PANTHER" id="PTHR37804">
    <property type="entry name" value="CDAA REGULATORY PROTEIN CDAR"/>
    <property type="match status" value="1"/>
</dbReference>
<dbReference type="InterPro" id="IPR053154">
    <property type="entry name" value="c-di-AMP_regulator"/>
</dbReference>
<proteinExistence type="predicted"/>
<dbReference type="EMBL" id="VSSQ01051445">
    <property type="protein sequence ID" value="MPN05539.1"/>
    <property type="molecule type" value="Genomic_DNA"/>
</dbReference>
<gene>
    <name evidence="1" type="ORF">SDC9_152790</name>
</gene>